<dbReference type="GO" id="GO:0016787">
    <property type="term" value="F:hydrolase activity"/>
    <property type="evidence" value="ECO:0007669"/>
    <property type="project" value="UniProtKB-KW"/>
</dbReference>
<evidence type="ECO:0000256" key="2">
    <source>
        <dbReference type="ARBA" id="ARBA00022801"/>
    </source>
</evidence>
<protein>
    <recommendedName>
        <fullName evidence="5">Helicase C-terminal domain-containing protein</fullName>
    </recommendedName>
</protein>
<dbReference type="Proteomes" id="UP000750502">
    <property type="component" value="Unassembled WGS sequence"/>
</dbReference>
<organism evidence="6 7">
    <name type="scientific">Fusarium xylarioides</name>
    <dbReference type="NCBI Taxonomy" id="221167"/>
    <lineage>
        <taxon>Eukaryota</taxon>
        <taxon>Fungi</taxon>
        <taxon>Dikarya</taxon>
        <taxon>Ascomycota</taxon>
        <taxon>Pezizomycotina</taxon>
        <taxon>Sordariomycetes</taxon>
        <taxon>Hypocreomycetidae</taxon>
        <taxon>Hypocreales</taxon>
        <taxon>Nectriaceae</taxon>
        <taxon>Fusarium</taxon>
        <taxon>Fusarium fujikuroi species complex</taxon>
    </lineage>
</organism>
<dbReference type="SUPFAM" id="SSF52540">
    <property type="entry name" value="P-loop containing nucleoside triphosphate hydrolases"/>
    <property type="match status" value="1"/>
</dbReference>
<dbReference type="GO" id="GO:0004386">
    <property type="term" value="F:helicase activity"/>
    <property type="evidence" value="ECO:0007669"/>
    <property type="project" value="UniProtKB-KW"/>
</dbReference>
<comment type="caution">
    <text evidence="6">The sequence shown here is derived from an EMBL/GenBank/DDBJ whole genome shotgun (WGS) entry which is preliminary data.</text>
</comment>
<dbReference type="InterPro" id="IPR011709">
    <property type="entry name" value="DEAD-box_helicase_OB_fold"/>
</dbReference>
<evidence type="ECO:0000259" key="5">
    <source>
        <dbReference type="PROSITE" id="PS51194"/>
    </source>
</evidence>
<dbReference type="Gene3D" id="3.40.50.300">
    <property type="entry name" value="P-loop containing nucleotide triphosphate hydrolases"/>
    <property type="match status" value="2"/>
</dbReference>
<proteinExistence type="predicted"/>
<dbReference type="Pfam" id="PF00271">
    <property type="entry name" value="Helicase_C"/>
    <property type="match status" value="1"/>
</dbReference>
<dbReference type="InterPro" id="IPR001650">
    <property type="entry name" value="Helicase_C-like"/>
</dbReference>
<evidence type="ECO:0000256" key="1">
    <source>
        <dbReference type="ARBA" id="ARBA00022741"/>
    </source>
</evidence>
<reference evidence="6" key="2">
    <citation type="submission" date="2020-10" db="EMBL/GenBank/DDBJ databases">
        <authorList>
            <person name="Peck L.D."/>
            <person name="Nowell R.W."/>
            <person name="Flood J."/>
            <person name="Ryan M.J."/>
            <person name="Barraclough T.G."/>
        </authorList>
    </citation>
    <scope>NUCLEOTIDE SEQUENCE</scope>
    <source>
        <strain evidence="6">IMI 127659i</strain>
    </source>
</reference>
<dbReference type="SMART" id="SM00847">
    <property type="entry name" value="HA2"/>
    <property type="match status" value="1"/>
</dbReference>
<keyword evidence="3" id="KW-0347">Helicase</keyword>
<name>A0A9P7L345_9HYPO</name>
<keyword evidence="2" id="KW-0378">Hydrolase</keyword>
<dbReference type="GO" id="GO:0003723">
    <property type="term" value="F:RNA binding"/>
    <property type="evidence" value="ECO:0007669"/>
    <property type="project" value="TreeGrafter"/>
</dbReference>
<evidence type="ECO:0000256" key="4">
    <source>
        <dbReference type="ARBA" id="ARBA00022840"/>
    </source>
</evidence>
<keyword evidence="4" id="KW-0067">ATP-binding</keyword>
<dbReference type="GO" id="GO:0005524">
    <property type="term" value="F:ATP binding"/>
    <property type="evidence" value="ECO:0007669"/>
    <property type="project" value="UniProtKB-KW"/>
</dbReference>
<dbReference type="OrthoDB" id="5086878at2759"/>
<dbReference type="Gene3D" id="1.20.120.1080">
    <property type="match status" value="1"/>
</dbReference>
<gene>
    <name evidence="6" type="ORF">H9Q72_009501</name>
</gene>
<dbReference type="CDD" id="cd18791">
    <property type="entry name" value="SF2_C_RHA"/>
    <property type="match status" value="1"/>
</dbReference>
<dbReference type="PANTHER" id="PTHR18934:SF99">
    <property type="entry name" value="ATP-DEPENDENT RNA HELICASE DHX37-RELATED"/>
    <property type="match status" value="1"/>
</dbReference>
<keyword evidence="1" id="KW-0547">Nucleotide-binding</keyword>
<evidence type="ECO:0000313" key="7">
    <source>
        <dbReference type="Proteomes" id="UP000750502"/>
    </source>
</evidence>
<feature type="domain" description="Helicase C-terminal" evidence="5">
    <location>
        <begin position="328"/>
        <end position="496"/>
    </location>
</feature>
<dbReference type="PROSITE" id="PS51194">
    <property type="entry name" value="HELICASE_CTER"/>
    <property type="match status" value="1"/>
</dbReference>
<dbReference type="InterPro" id="IPR007502">
    <property type="entry name" value="Helicase-assoc_dom"/>
</dbReference>
<dbReference type="AlphaFoldDB" id="A0A9P7L345"/>
<dbReference type="PANTHER" id="PTHR18934">
    <property type="entry name" value="ATP-DEPENDENT RNA HELICASE"/>
    <property type="match status" value="1"/>
</dbReference>
<keyword evidence="7" id="KW-1185">Reference proteome</keyword>
<accession>A0A9P7L345</accession>
<dbReference type="Pfam" id="PF07717">
    <property type="entry name" value="OB_NTP_bind"/>
    <property type="match status" value="1"/>
</dbReference>
<sequence length="791" mass="87381">MKAGVAAWLGKVGQLFVYEGENLALLVSESPTTQKVLPTLRFDAIVGKFKIATPGLGKQTEVMTSWHFLVSPQLLPFPHSDSKNRYASLSTMASSTMEQVMLRSVLACEVATANPLRPSVNRSPGYFETLKQHRGLPIMQIEGFTRFLELYNDHQVAVVAPANSEDSIQLTKRVMYLELGKDLQVVCTQPHHVAAKELGERVSAELDVTFGEQVGVQYRKYNNTSNQTRLRFVTEGMLLQIIGRNPTMDGYSCVVLDFHDPTKNVDPLIALLKKTLALRSDLQVVIMSADFQKFSLYFDVPHALSIGGSSFPVEIEYINEGMSDYCGMAVHLVNHIHQNQAPGDILVFLASTLQVDLVVAKLRGAIPDMETFPLHGRLSKAEKAKALLSGDKSRCVVTTNIAESIVTVDGIVYVIDCGVEMQSVFNPRVRINTIQAAPISKPSADQRTACAGRSQPGLCYRLYTLEIYDESLSEVSPPSNLKDCFATAILALKSAGINSVGTFDFLDPANEEVYLGGLKDVSAMNLIDEDGTITPAGKVAATLPIDLTWYNAFDEAIKLGCLSELIDIAALASVKNPIFLRPHETQQSLHGQSMAPLSDHMTELNNLHAYLHIKRIVSTQELATFCNETFLSSEALEEALDLQEALIGWCKAKLGVSEISVLTPHDKDCDVKIRKAIAKGFFHHAAIRDVSDQPGQYQTLKKSPVWIHPYSALGGRDWEWVVYHKIEPTGSFQYMDRCTVVEPKWLLKNDYFYPLPLTKGNDGKAWLKPRRAILDAIESAIPHNIGGGILY</sequence>
<evidence type="ECO:0000256" key="3">
    <source>
        <dbReference type="ARBA" id="ARBA00022806"/>
    </source>
</evidence>
<dbReference type="SMART" id="SM00490">
    <property type="entry name" value="HELICc"/>
    <property type="match status" value="1"/>
</dbReference>
<reference evidence="6" key="1">
    <citation type="journal article" date="2020" name="bioRxiv">
        <title>Historical genomics reveals the evolutionary mechanisms behind multiple outbreaks of the host-specific coffee wilt pathogen Fusarium xylarioides.</title>
        <authorList>
            <person name="Peck D."/>
            <person name="Nowell R.W."/>
            <person name="Flood J."/>
            <person name="Ryan M.J."/>
            <person name="Barraclough T.G."/>
        </authorList>
    </citation>
    <scope>NUCLEOTIDE SEQUENCE</scope>
    <source>
        <strain evidence="6">IMI 127659i</strain>
    </source>
</reference>
<evidence type="ECO:0000313" key="6">
    <source>
        <dbReference type="EMBL" id="KAG5762401.1"/>
    </source>
</evidence>
<dbReference type="InterPro" id="IPR027417">
    <property type="entry name" value="P-loop_NTPase"/>
</dbReference>
<dbReference type="EMBL" id="JADFTT010000377">
    <property type="protein sequence ID" value="KAG5762401.1"/>
    <property type="molecule type" value="Genomic_DNA"/>
</dbReference>